<dbReference type="Proteomes" id="UP000604046">
    <property type="component" value="Unassembled WGS sequence"/>
</dbReference>
<dbReference type="EMBL" id="CAJNDS010002301">
    <property type="protein sequence ID" value="CAE7420884.1"/>
    <property type="molecule type" value="Genomic_DNA"/>
</dbReference>
<comment type="caution">
    <text evidence="1">The sequence shown here is derived from an EMBL/GenBank/DDBJ whole genome shotgun (WGS) entry which is preliminary data.</text>
</comment>
<keyword evidence="2" id="KW-1185">Reference proteome</keyword>
<dbReference type="AlphaFoldDB" id="A0A812R4L3"/>
<evidence type="ECO:0000313" key="2">
    <source>
        <dbReference type="Proteomes" id="UP000604046"/>
    </source>
</evidence>
<dbReference type="Pfam" id="PF13563">
    <property type="entry name" value="2_5_RNA_ligase2"/>
    <property type="match status" value="1"/>
</dbReference>
<evidence type="ECO:0000313" key="1">
    <source>
        <dbReference type="EMBL" id="CAE7420884.1"/>
    </source>
</evidence>
<dbReference type="OrthoDB" id="409817at2759"/>
<reference evidence="1" key="1">
    <citation type="submission" date="2021-02" db="EMBL/GenBank/DDBJ databases">
        <authorList>
            <person name="Dougan E. K."/>
            <person name="Rhodes N."/>
            <person name="Thang M."/>
            <person name="Chan C."/>
        </authorList>
    </citation>
    <scope>NUCLEOTIDE SEQUENCE</scope>
</reference>
<proteinExistence type="predicted"/>
<dbReference type="Gene3D" id="3.90.1140.10">
    <property type="entry name" value="Cyclic phosphodiesterase"/>
    <property type="match status" value="1"/>
</dbReference>
<sequence length="168" mass="18653">MAHYELRIVVPSSSPVQELLDALRAEPGREELLPRGPAHVTLGEFWCGDDEAPTKLTELRALCSSFAPISLRISGHARSWRRRSAVYYLPVDLSTSGQRFLASLRQSGLLDKSTENLHVSMGREQEPPKVEDSDAQCEYITLLKLDGKRTRNFLEAVDIPLGPGQTAP</sequence>
<organism evidence="1 2">
    <name type="scientific">Symbiodinium natans</name>
    <dbReference type="NCBI Taxonomy" id="878477"/>
    <lineage>
        <taxon>Eukaryota</taxon>
        <taxon>Sar</taxon>
        <taxon>Alveolata</taxon>
        <taxon>Dinophyceae</taxon>
        <taxon>Suessiales</taxon>
        <taxon>Symbiodiniaceae</taxon>
        <taxon>Symbiodinium</taxon>
    </lineage>
</organism>
<accession>A0A812R4L3</accession>
<gene>
    <name evidence="1" type="primary">Dnah1</name>
    <name evidence="1" type="ORF">SNAT2548_LOCUS22896</name>
</gene>
<protein>
    <submittedName>
        <fullName evidence="1">Dnah1 protein</fullName>
    </submittedName>
</protein>
<name>A0A812R4L3_9DINO</name>